<dbReference type="SUPFAM" id="SSF52833">
    <property type="entry name" value="Thioredoxin-like"/>
    <property type="match status" value="1"/>
</dbReference>
<gene>
    <name evidence="1" type="ORF">BFG52_10750</name>
</gene>
<reference evidence="1 2" key="1">
    <citation type="submission" date="2016-08" db="EMBL/GenBank/DDBJ databases">
        <authorList>
            <person name="Seilhamer J.J."/>
        </authorList>
    </citation>
    <scope>NUCLEOTIDE SEQUENCE [LARGE SCALE GENOMIC DNA]</scope>
    <source>
        <strain evidence="1 2">BRTC-1</strain>
    </source>
</reference>
<dbReference type="Gene3D" id="3.40.30.10">
    <property type="entry name" value="Glutaredoxin"/>
    <property type="match status" value="1"/>
</dbReference>
<dbReference type="EMBL" id="CP016895">
    <property type="protein sequence ID" value="AOA58781.1"/>
    <property type="molecule type" value="Genomic_DNA"/>
</dbReference>
<dbReference type="KEGG" id="ala:BFG52_10750"/>
<protein>
    <recommendedName>
        <fullName evidence="3">DsbA family protein</fullName>
    </recommendedName>
</protein>
<evidence type="ECO:0000313" key="2">
    <source>
        <dbReference type="Proteomes" id="UP000093391"/>
    </source>
</evidence>
<dbReference type="InterPro" id="IPR036249">
    <property type="entry name" value="Thioredoxin-like_sf"/>
</dbReference>
<dbReference type="CDD" id="cd03025">
    <property type="entry name" value="DsbA_FrnE_like"/>
    <property type="match status" value="1"/>
</dbReference>
<dbReference type="AlphaFoldDB" id="A0A1B2M0U0"/>
<keyword evidence="2" id="KW-1185">Reference proteome</keyword>
<dbReference type="Proteomes" id="UP000093391">
    <property type="component" value="Chromosome"/>
</dbReference>
<evidence type="ECO:0000313" key="1">
    <source>
        <dbReference type="EMBL" id="AOA58781.1"/>
    </source>
</evidence>
<organism evidence="1 2">
    <name type="scientific">Acinetobacter larvae</name>
    <dbReference type="NCBI Taxonomy" id="1789224"/>
    <lineage>
        <taxon>Bacteria</taxon>
        <taxon>Pseudomonadati</taxon>
        <taxon>Pseudomonadota</taxon>
        <taxon>Gammaproteobacteria</taxon>
        <taxon>Moraxellales</taxon>
        <taxon>Moraxellaceae</taxon>
        <taxon>Acinetobacter</taxon>
    </lineage>
</organism>
<proteinExistence type="predicted"/>
<dbReference type="STRING" id="1789224.BFG52_10750"/>
<name>A0A1B2M0U0_9GAMM</name>
<dbReference type="OrthoDB" id="9813770at2"/>
<evidence type="ECO:0008006" key="3">
    <source>
        <dbReference type="Google" id="ProtNLM"/>
    </source>
</evidence>
<accession>A0A1B2M0U0</accession>
<dbReference type="RefSeq" id="WP_067555883.1">
    <property type="nucleotide sequence ID" value="NZ_CP016895.1"/>
</dbReference>
<sequence length="212" mass="23779">MSIKTLHWIVDPICGWSYAALPLIQQIEQKQLCPQQLHFGGLFIGDRCQAMDGELRARITQFDHQIHQRTGAQFGEDYLKRLQDPSLVLNSLPAIQALVALKKSGNDQLLISYLTQLQVAYYQYGKNINQLETLYKLLPTANMHAAQWQQTIAAVTADDVNLEFNHAHALLHQVGGQGYPTAVLESSAGYQNIAVADYYHRTADFAALIQTQ</sequence>